<proteinExistence type="predicted"/>
<name>A0AAW0A902_9AGAR</name>
<organism evidence="2 3">
    <name type="scientific">Favolaschia claudopus</name>
    <dbReference type="NCBI Taxonomy" id="2862362"/>
    <lineage>
        <taxon>Eukaryota</taxon>
        <taxon>Fungi</taxon>
        <taxon>Dikarya</taxon>
        <taxon>Basidiomycota</taxon>
        <taxon>Agaricomycotina</taxon>
        <taxon>Agaricomycetes</taxon>
        <taxon>Agaricomycetidae</taxon>
        <taxon>Agaricales</taxon>
        <taxon>Marasmiineae</taxon>
        <taxon>Mycenaceae</taxon>
        <taxon>Favolaschia</taxon>
    </lineage>
</organism>
<accession>A0AAW0A902</accession>
<protein>
    <submittedName>
        <fullName evidence="2">Uncharacterized protein</fullName>
    </submittedName>
</protein>
<keyword evidence="3" id="KW-1185">Reference proteome</keyword>
<evidence type="ECO:0000256" key="1">
    <source>
        <dbReference type="SAM" id="MobiDB-lite"/>
    </source>
</evidence>
<gene>
    <name evidence="2" type="ORF">R3P38DRAFT_3215519</name>
</gene>
<comment type="caution">
    <text evidence="2">The sequence shown here is derived from an EMBL/GenBank/DDBJ whole genome shotgun (WGS) entry which is preliminary data.</text>
</comment>
<dbReference type="Proteomes" id="UP001362999">
    <property type="component" value="Unassembled WGS sequence"/>
</dbReference>
<reference evidence="2 3" key="1">
    <citation type="journal article" date="2024" name="J Genomics">
        <title>Draft genome sequencing and assembly of Favolaschia claudopus CIRM-BRFM 2984 isolated from oak limbs.</title>
        <authorList>
            <person name="Navarro D."/>
            <person name="Drula E."/>
            <person name="Chaduli D."/>
            <person name="Cazenave R."/>
            <person name="Ahrendt S."/>
            <person name="Wang J."/>
            <person name="Lipzen A."/>
            <person name="Daum C."/>
            <person name="Barry K."/>
            <person name="Grigoriev I.V."/>
            <person name="Favel A."/>
            <person name="Rosso M.N."/>
            <person name="Martin F."/>
        </authorList>
    </citation>
    <scope>NUCLEOTIDE SEQUENCE [LARGE SCALE GENOMIC DNA]</scope>
    <source>
        <strain evidence="2 3">CIRM-BRFM 2984</strain>
    </source>
</reference>
<evidence type="ECO:0000313" key="2">
    <source>
        <dbReference type="EMBL" id="KAK7002368.1"/>
    </source>
</evidence>
<dbReference type="AlphaFoldDB" id="A0AAW0A902"/>
<feature type="region of interest" description="Disordered" evidence="1">
    <location>
        <begin position="1"/>
        <end position="26"/>
    </location>
</feature>
<sequence length="178" mass="19341">MSLPVASALPSSGVGDRSLSLESGRSGTLTAAKPRVFSGRITSKGYFTTRSALFRARLPYRRSFCEIVSEAQRSELQLVPLPPPLLHAVPSESKAALPLRAKARIFHAGVSSDAKDTVHDEVHSARSIERRAAVAGAIPWMLGHLRMLTGRRRIRRKCSRSRGDCSSLACSLSRAFCV</sequence>
<evidence type="ECO:0000313" key="3">
    <source>
        <dbReference type="Proteomes" id="UP001362999"/>
    </source>
</evidence>
<dbReference type="EMBL" id="JAWWNJ010000079">
    <property type="protein sequence ID" value="KAK7002368.1"/>
    <property type="molecule type" value="Genomic_DNA"/>
</dbReference>